<evidence type="ECO:0000256" key="1">
    <source>
        <dbReference type="SAM" id="MobiDB-lite"/>
    </source>
</evidence>
<reference evidence="2" key="1">
    <citation type="submission" date="2022-01" db="EMBL/GenBank/DDBJ databases">
        <title>Novel bile acid biosynthetic pathways are enriched in the microbiome of centenarians.</title>
        <authorList>
            <person name="Sato Y."/>
            <person name="Atarashi K."/>
            <person name="Plichta R.D."/>
            <person name="Arai Y."/>
            <person name="Sasajima S."/>
            <person name="Kearney M.S."/>
            <person name="Suda W."/>
            <person name="Takeshita K."/>
            <person name="Sasaki T."/>
            <person name="Okamoto S."/>
            <person name="Skelly N.A."/>
            <person name="Okamura Y."/>
            <person name="Vlamakis H."/>
            <person name="Li Y."/>
            <person name="Tanoue T."/>
            <person name="Takei H."/>
            <person name="Nittono H."/>
            <person name="Narushima S."/>
            <person name="Irie J."/>
            <person name="Itoh H."/>
            <person name="Moriya K."/>
            <person name="Sugiura Y."/>
            <person name="Suematsu M."/>
            <person name="Moritoki N."/>
            <person name="Shibata S."/>
            <person name="Littman R.D."/>
            <person name="Fischbach A.M."/>
            <person name="Uwamino Y."/>
            <person name="Inoue T."/>
            <person name="Honda A."/>
            <person name="Hattori M."/>
            <person name="Murai T."/>
            <person name="Xavier J.R."/>
            <person name="Hirose N."/>
            <person name="Honda K."/>
        </authorList>
    </citation>
    <scope>NUCLEOTIDE SEQUENCE</scope>
    <source>
        <strain evidence="2">CE91-St7</strain>
    </source>
</reference>
<dbReference type="EMBL" id="BQOB01000001">
    <property type="protein sequence ID" value="GKH82235.1"/>
    <property type="molecule type" value="Genomic_DNA"/>
</dbReference>
<feature type="compositionally biased region" description="Basic and acidic residues" evidence="1">
    <location>
        <begin position="9"/>
        <end position="32"/>
    </location>
</feature>
<name>A0AA37KGJ6_9BACT</name>
<dbReference type="Proteomes" id="UP001055104">
    <property type="component" value="Unassembled WGS sequence"/>
</dbReference>
<feature type="region of interest" description="Disordered" evidence="1">
    <location>
        <begin position="1"/>
        <end position="32"/>
    </location>
</feature>
<evidence type="ECO:0000313" key="3">
    <source>
        <dbReference type="Proteomes" id="UP001055104"/>
    </source>
</evidence>
<accession>A0AA37KGJ6</accession>
<evidence type="ECO:0000313" key="2">
    <source>
        <dbReference type="EMBL" id="GKH82235.1"/>
    </source>
</evidence>
<comment type="caution">
    <text evidence="2">The sequence shown here is derived from an EMBL/GenBank/DDBJ whole genome shotgun (WGS) entry which is preliminary data.</text>
</comment>
<proteinExistence type="predicted"/>
<sequence length="108" mass="12437">MQKTLVPIDRADKGGEASTIRKADDAATEKERAENIEGNRFAFPRVFRQKYHSSIGRFLHALHGNAKNSLSSQREIPLETLRANATGREYTHNNNRKNQTTWDIFHWT</sequence>
<protein>
    <submittedName>
        <fullName evidence="2">Uncharacterized protein</fullName>
    </submittedName>
</protein>
<gene>
    <name evidence="2" type="ORF">CE91St7_31190</name>
</gene>
<organism evidence="2 3">
    <name type="scientific">Phocaeicola dorei</name>
    <dbReference type="NCBI Taxonomy" id="357276"/>
    <lineage>
        <taxon>Bacteria</taxon>
        <taxon>Pseudomonadati</taxon>
        <taxon>Bacteroidota</taxon>
        <taxon>Bacteroidia</taxon>
        <taxon>Bacteroidales</taxon>
        <taxon>Bacteroidaceae</taxon>
        <taxon>Phocaeicola</taxon>
    </lineage>
</organism>
<dbReference type="AlphaFoldDB" id="A0AA37KGJ6"/>